<evidence type="ECO:0000313" key="3">
    <source>
        <dbReference type="EMBL" id="CAF3672256.1"/>
    </source>
</evidence>
<dbReference type="PANTHER" id="PTHR21310:SF15">
    <property type="entry name" value="AMINOGLYCOSIDE PHOSPHOTRANSFERASE DOMAIN-CONTAINING PROTEIN"/>
    <property type="match status" value="1"/>
</dbReference>
<dbReference type="Pfam" id="PF01636">
    <property type="entry name" value="APH"/>
    <property type="match status" value="1"/>
</dbReference>
<dbReference type="SUPFAM" id="SSF56112">
    <property type="entry name" value="Protein kinase-like (PK-like)"/>
    <property type="match status" value="1"/>
</dbReference>
<evidence type="ECO:0000313" key="4">
    <source>
        <dbReference type="Proteomes" id="UP000663891"/>
    </source>
</evidence>
<evidence type="ECO:0000313" key="2">
    <source>
        <dbReference type="EMBL" id="CAF0847094.1"/>
    </source>
</evidence>
<comment type="caution">
    <text evidence="2">The sequence shown here is derived from an EMBL/GenBank/DDBJ whole genome shotgun (WGS) entry which is preliminary data.</text>
</comment>
<reference evidence="2" key="1">
    <citation type="submission" date="2021-02" db="EMBL/GenBank/DDBJ databases">
        <authorList>
            <person name="Nowell W R."/>
        </authorList>
    </citation>
    <scope>NUCLEOTIDE SEQUENCE</scope>
</reference>
<evidence type="ECO:0000259" key="1">
    <source>
        <dbReference type="Pfam" id="PF01636"/>
    </source>
</evidence>
<dbReference type="PANTHER" id="PTHR21310">
    <property type="entry name" value="AMINOGLYCOSIDE PHOSPHOTRANSFERASE-RELATED-RELATED"/>
    <property type="match status" value="1"/>
</dbReference>
<dbReference type="Proteomes" id="UP000663891">
    <property type="component" value="Unassembled WGS sequence"/>
</dbReference>
<gene>
    <name evidence="3" type="ORF">OKA104_LOCUS10520</name>
    <name evidence="2" type="ORF">VCS650_LOCUS6461</name>
</gene>
<protein>
    <recommendedName>
        <fullName evidence="1">Aminoglycoside phosphotransferase domain-containing protein</fullName>
    </recommendedName>
</protein>
<name>A0A813VYM5_9BILA</name>
<dbReference type="InterPro" id="IPR051678">
    <property type="entry name" value="AGP_Transferase"/>
</dbReference>
<dbReference type="InterPro" id="IPR011009">
    <property type="entry name" value="Kinase-like_dom_sf"/>
</dbReference>
<sequence>MSSDLKNSKIIKLFEKYTRLTPIQIHQPTIHTAQFNLIYFITLEIVPSSEFTSTDFVLRLSKPMHPRIKTQNEVGWLTFLSQNSKLKVPKVLFWSDSTEELGYEYTVIEKLSGQALCNIWETIDPQCIVQEVADIILELRALTKKLEYHWFGGMTANGKAGAFVEVTSYTEEHINRYWSSSDYSDESYETLNLTSSFSSWDEYLKARIKRDIHVIETHQSCITLRTSFLFRLRKLLTRSNIMQKDTQSYIAHRDLHFANLLWSTETNSISGVLDWELAGLYPLSDWNPGNTCWTVVERNNPESSSQEKLFEMLEEELSKRHAIVVENVESEEYQYRKIVSLTYWIVFRFVEGRKDDERVKEWIKQWEDYMEKLGI</sequence>
<dbReference type="InterPro" id="IPR002575">
    <property type="entry name" value="Aminoglycoside_PTrfase"/>
</dbReference>
<organism evidence="2 4">
    <name type="scientific">Adineta steineri</name>
    <dbReference type="NCBI Taxonomy" id="433720"/>
    <lineage>
        <taxon>Eukaryota</taxon>
        <taxon>Metazoa</taxon>
        <taxon>Spiralia</taxon>
        <taxon>Gnathifera</taxon>
        <taxon>Rotifera</taxon>
        <taxon>Eurotatoria</taxon>
        <taxon>Bdelloidea</taxon>
        <taxon>Adinetida</taxon>
        <taxon>Adinetidae</taxon>
        <taxon>Adineta</taxon>
    </lineage>
</organism>
<dbReference type="Gene3D" id="3.90.1200.10">
    <property type="match status" value="1"/>
</dbReference>
<dbReference type="AlphaFoldDB" id="A0A813VYM5"/>
<dbReference type="OrthoDB" id="2831558at2759"/>
<dbReference type="Proteomes" id="UP000663881">
    <property type="component" value="Unassembled WGS sequence"/>
</dbReference>
<accession>A0A813VYM5</accession>
<dbReference type="EMBL" id="CAJNON010000039">
    <property type="protein sequence ID" value="CAF0847094.1"/>
    <property type="molecule type" value="Genomic_DNA"/>
</dbReference>
<dbReference type="EMBL" id="CAJOAY010000469">
    <property type="protein sequence ID" value="CAF3672256.1"/>
    <property type="molecule type" value="Genomic_DNA"/>
</dbReference>
<feature type="domain" description="Aminoglycoside phosphotransferase" evidence="1">
    <location>
        <begin position="54"/>
        <end position="283"/>
    </location>
</feature>
<proteinExistence type="predicted"/>